<dbReference type="Gene3D" id="3.40.190.10">
    <property type="entry name" value="Periplasmic binding protein-like II"/>
    <property type="match status" value="1"/>
</dbReference>
<dbReference type="EMBL" id="UOFG01000197">
    <property type="protein sequence ID" value="VAW63231.1"/>
    <property type="molecule type" value="Genomic_DNA"/>
</dbReference>
<accession>A0A3B0X680</accession>
<evidence type="ECO:0000259" key="2">
    <source>
        <dbReference type="Pfam" id="PF00496"/>
    </source>
</evidence>
<feature type="domain" description="Solute-binding protein family 5" evidence="2">
    <location>
        <begin position="102"/>
        <end position="506"/>
    </location>
</feature>
<dbReference type="PIRSF" id="PIRSF002741">
    <property type="entry name" value="MppA"/>
    <property type="match status" value="1"/>
</dbReference>
<name>A0A3B0X680_9ZZZZ</name>
<dbReference type="AlphaFoldDB" id="A0A3B0X680"/>
<dbReference type="GO" id="GO:0042884">
    <property type="term" value="P:microcin transport"/>
    <property type="evidence" value="ECO:0007669"/>
    <property type="project" value="TreeGrafter"/>
</dbReference>
<evidence type="ECO:0000256" key="1">
    <source>
        <dbReference type="ARBA" id="ARBA00022729"/>
    </source>
</evidence>
<keyword evidence="1" id="KW-0732">Signal</keyword>
<organism evidence="3">
    <name type="scientific">hydrothermal vent metagenome</name>
    <dbReference type="NCBI Taxonomy" id="652676"/>
    <lineage>
        <taxon>unclassified sequences</taxon>
        <taxon>metagenomes</taxon>
        <taxon>ecological metagenomes</taxon>
    </lineage>
</organism>
<dbReference type="CDD" id="cd08497">
    <property type="entry name" value="MbnE-like"/>
    <property type="match status" value="1"/>
</dbReference>
<protein>
    <submittedName>
        <fullName evidence="3">ABC transporter, substrate-binding protein (Cluster 5, nickel/peptides/opines)</fullName>
    </submittedName>
</protein>
<dbReference type="GO" id="GO:0043190">
    <property type="term" value="C:ATP-binding cassette (ABC) transporter complex"/>
    <property type="evidence" value="ECO:0007669"/>
    <property type="project" value="InterPro"/>
</dbReference>
<dbReference type="GO" id="GO:1904680">
    <property type="term" value="F:peptide transmembrane transporter activity"/>
    <property type="evidence" value="ECO:0007669"/>
    <property type="project" value="TreeGrafter"/>
</dbReference>
<reference evidence="3" key="1">
    <citation type="submission" date="2018-06" db="EMBL/GenBank/DDBJ databases">
        <authorList>
            <person name="Zhirakovskaya E."/>
        </authorList>
    </citation>
    <scope>NUCLEOTIDE SEQUENCE</scope>
</reference>
<sequence length="599" mass="68723">MMIKTGLHPFSRFFLLILLIKTTVSVADPSIAMGYTPKYPANFKHFDYINPDAKKGGKLILAGAGTFDSFNPFILKGYVAEGTELLFDSLMVSSKDEPFSKYPLIASDIELADDKLSVTFKIDRRARFNNGDKISAHDVKFSFDTIMSEQGHPQFKFVYADVKDAVVLDDYTIRFNFKRQNSELHLILGELSVFSEKWLAGRSFDKLTEVKPVASGPYSIKSYDLGKRIVYQRNPDYWAKDLPSRRGQYNFDEVQFKYYRDLVISMEAFKAGEFDFRHEYYSKLWAREHNGPNYDSGKIIKENLAHSNNAGMQGFVFNTRRAIFKEAVMRRAITLAFDFEWSNKRLFYNQYVVNDSYFSNSELQATGLPQGKELALLEPFRGQLPDGVFTRPWQPVSTKPPGSLRSNLRLARDLLSQGGWRVVNGVLVDKKDQPVKFKVLLAQKGMDRILAPFARNLAKLGIEMKYRTVDRSLYIRRLRTFDYDMVVGSFSGSMSPGNELRNRFHSAAVDKEGSRNLMGIKDPVVDALVEAVISATSRENLVVACRALDRVLLNGNYLVPNWYINTHRIAYWDKFNRPDKLPLYYSVESWMLSSWWAKG</sequence>
<proteinExistence type="predicted"/>
<dbReference type="PANTHER" id="PTHR30290">
    <property type="entry name" value="PERIPLASMIC BINDING COMPONENT OF ABC TRANSPORTER"/>
    <property type="match status" value="1"/>
</dbReference>
<gene>
    <name evidence="3" type="ORF">MNBD_GAMMA11-1304</name>
</gene>
<dbReference type="Pfam" id="PF00496">
    <property type="entry name" value="SBP_bac_5"/>
    <property type="match status" value="1"/>
</dbReference>
<dbReference type="InterPro" id="IPR039424">
    <property type="entry name" value="SBP_5"/>
</dbReference>
<evidence type="ECO:0000313" key="3">
    <source>
        <dbReference type="EMBL" id="VAW63231.1"/>
    </source>
</evidence>
<dbReference type="InterPro" id="IPR000914">
    <property type="entry name" value="SBP_5_dom"/>
</dbReference>
<dbReference type="GO" id="GO:0030288">
    <property type="term" value="C:outer membrane-bounded periplasmic space"/>
    <property type="evidence" value="ECO:0007669"/>
    <property type="project" value="TreeGrafter"/>
</dbReference>
<dbReference type="Gene3D" id="3.10.105.10">
    <property type="entry name" value="Dipeptide-binding Protein, Domain 3"/>
    <property type="match status" value="1"/>
</dbReference>
<dbReference type="PANTHER" id="PTHR30290:SF64">
    <property type="entry name" value="ABC TRANSPORTER PERIPLASMIC BINDING PROTEIN"/>
    <property type="match status" value="1"/>
</dbReference>
<dbReference type="GO" id="GO:0015833">
    <property type="term" value="P:peptide transport"/>
    <property type="evidence" value="ECO:0007669"/>
    <property type="project" value="TreeGrafter"/>
</dbReference>
<dbReference type="InterPro" id="IPR030678">
    <property type="entry name" value="Peptide/Ni-bd"/>
</dbReference>
<dbReference type="SUPFAM" id="SSF53850">
    <property type="entry name" value="Periplasmic binding protein-like II"/>
    <property type="match status" value="1"/>
</dbReference>